<sequence length="431" mass="47871">MSEDSSDALDDQHVEAMLLGTSPPAVPPPSTTPVCRICLDHVVAPGDRLVSPCKCKGTMKYVHASCLNQWRRQSRRSTSAMACDQCGTTYHLRLPRHIRILLWKPMRIALVGIFFVLTVLSIGWVSDFFFQRHSPKLFEGPHPFHLQSVSFVPSKEMPWIATSMDTQNSIPPIWLEMLGLAGDDDEDEAEEEAIDSYSYRLGVFQPVLLVQVVQGVTQRFVEMICGRSLAAPAAYDMGTKFPSLVQRILSIEHVDSLPSEVSSYAMPLTWSEHMLWITTLGLAVLAMSMNFHSLILISSIGAFYVGTPFSVVVVVRGPSVSDNEAVVLWEGANFASIALLGLSLWGLTRTVSSMWRALAFVAHWALMHTDHVVEGYAADRPSDDPPGLPAPLPGPRPASWWRWLVDRVVRGHAAYQLDDPRWAWMLAHAGD</sequence>
<keyword evidence="4" id="KW-0472">Membrane</keyword>
<dbReference type="GeneID" id="28729227"/>
<dbReference type="OrthoDB" id="264354at2759"/>
<proteinExistence type="predicted"/>
<dbReference type="PROSITE" id="PS51292">
    <property type="entry name" value="ZF_RING_CH"/>
    <property type="match status" value="1"/>
</dbReference>
<evidence type="ECO:0000256" key="1">
    <source>
        <dbReference type="ARBA" id="ARBA00022723"/>
    </source>
</evidence>
<accession>A0A0M8MJ43</accession>
<organism evidence="6 7">
    <name type="scientific">Malassezia pachydermatis</name>
    <dbReference type="NCBI Taxonomy" id="77020"/>
    <lineage>
        <taxon>Eukaryota</taxon>
        <taxon>Fungi</taxon>
        <taxon>Dikarya</taxon>
        <taxon>Basidiomycota</taxon>
        <taxon>Ustilaginomycotina</taxon>
        <taxon>Malasseziomycetes</taxon>
        <taxon>Malasseziales</taxon>
        <taxon>Malasseziaceae</taxon>
        <taxon>Malassezia</taxon>
    </lineage>
</organism>
<dbReference type="CDD" id="cd16495">
    <property type="entry name" value="RING_CH-C4HC3_MARCH"/>
    <property type="match status" value="1"/>
</dbReference>
<dbReference type="AlphaFoldDB" id="A0A0M8MJ43"/>
<feature type="transmembrane region" description="Helical" evidence="4">
    <location>
        <begin position="294"/>
        <end position="315"/>
    </location>
</feature>
<dbReference type="InterPro" id="IPR013083">
    <property type="entry name" value="Znf_RING/FYVE/PHD"/>
</dbReference>
<feature type="transmembrane region" description="Helical" evidence="4">
    <location>
        <begin position="327"/>
        <end position="347"/>
    </location>
</feature>
<name>A0A0M8MJ43_9BASI</name>
<feature type="transmembrane region" description="Helical" evidence="4">
    <location>
        <begin position="108"/>
        <end position="130"/>
    </location>
</feature>
<dbReference type="VEuPathDB" id="FungiDB:Malapachy_2865"/>
<gene>
    <name evidence="6" type="ORF">Malapachy_2865</name>
</gene>
<feature type="transmembrane region" description="Helical" evidence="4">
    <location>
        <begin position="268"/>
        <end position="287"/>
    </location>
</feature>
<dbReference type="EMBL" id="LGAV01000011">
    <property type="protein sequence ID" value="KOS12568.1"/>
    <property type="molecule type" value="Genomic_DNA"/>
</dbReference>
<dbReference type="SMART" id="SM00744">
    <property type="entry name" value="RINGv"/>
    <property type="match status" value="1"/>
</dbReference>
<evidence type="ECO:0000313" key="7">
    <source>
        <dbReference type="Proteomes" id="UP000037751"/>
    </source>
</evidence>
<dbReference type="InterPro" id="IPR011016">
    <property type="entry name" value="Znf_RING-CH"/>
</dbReference>
<keyword evidence="7" id="KW-1185">Reference proteome</keyword>
<keyword evidence="4" id="KW-1133">Transmembrane helix</keyword>
<evidence type="ECO:0000256" key="3">
    <source>
        <dbReference type="ARBA" id="ARBA00022833"/>
    </source>
</evidence>
<evidence type="ECO:0000313" key="6">
    <source>
        <dbReference type="EMBL" id="KOS12568.1"/>
    </source>
</evidence>
<reference evidence="6 7" key="1">
    <citation type="submission" date="2015-07" db="EMBL/GenBank/DDBJ databases">
        <title>Draft Genome Sequence of Malassezia furfur CBS1878 and Malassezia pachydermatis CBS1879.</title>
        <authorList>
            <person name="Triana S."/>
            <person name="Ohm R."/>
            <person name="Gonzalez A."/>
            <person name="DeCock H."/>
            <person name="Restrepo S."/>
            <person name="Celis A."/>
        </authorList>
    </citation>
    <scope>NUCLEOTIDE SEQUENCE [LARGE SCALE GENOMIC DNA]</scope>
    <source>
        <strain evidence="6 7">CBS 1879</strain>
    </source>
</reference>
<keyword evidence="2" id="KW-0863">Zinc-finger</keyword>
<comment type="caution">
    <text evidence="6">The sequence shown here is derived from an EMBL/GenBank/DDBJ whole genome shotgun (WGS) entry which is preliminary data.</text>
</comment>
<dbReference type="RefSeq" id="XP_017990200.1">
    <property type="nucleotide sequence ID" value="XM_018137351.1"/>
</dbReference>
<feature type="domain" description="RING-CH-type" evidence="5">
    <location>
        <begin position="27"/>
        <end position="93"/>
    </location>
</feature>
<dbReference type="STRING" id="77020.A0A0M8MJ43"/>
<keyword evidence="4" id="KW-0812">Transmembrane</keyword>
<dbReference type="PANTHER" id="PTHR46347:SF1">
    <property type="entry name" value="RING_FYVE_PHD ZINC FINGER SUPERFAMILY PROTEIN"/>
    <property type="match status" value="1"/>
</dbReference>
<dbReference type="Gene3D" id="3.30.40.10">
    <property type="entry name" value="Zinc/RING finger domain, C3HC4 (zinc finger)"/>
    <property type="match status" value="1"/>
</dbReference>
<dbReference type="Proteomes" id="UP000037751">
    <property type="component" value="Unassembled WGS sequence"/>
</dbReference>
<evidence type="ECO:0000259" key="5">
    <source>
        <dbReference type="PROSITE" id="PS51292"/>
    </source>
</evidence>
<evidence type="ECO:0000256" key="4">
    <source>
        <dbReference type="SAM" id="Phobius"/>
    </source>
</evidence>
<dbReference type="Pfam" id="PF12906">
    <property type="entry name" value="RINGv"/>
    <property type="match status" value="1"/>
</dbReference>
<evidence type="ECO:0000256" key="2">
    <source>
        <dbReference type="ARBA" id="ARBA00022771"/>
    </source>
</evidence>
<dbReference type="SUPFAM" id="SSF57850">
    <property type="entry name" value="RING/U-box"/>
    <property type="match status" value="1"/>
</dbReference>
<keyword evidence="1" id="KW-0479">Metal-binding</keyword>
<protein>
    <submittedName>
        <fullName evidence="6">Alkyl hydroperoxide reductase</fullName>
    </submittedName>
</protein>
<dbReference type="GO" id="GO:0008270">
    <property type="term" value="F:zinc ion binding"/>
    <property type="evidence" value="ECO:0007669"/>
    <property type="project" value="UniProtKB-KW"/>
</dbReference>
<dbReference type="PANTHER" id="PTHR46347">
    <property type="entry name" value="RING/FYVE/PHD ZINC FINGER SUPERFAMILY PROTEIN"/>
    <property type="match status" value="1"/>
</dbReference>
<keyword evidence="3" id="KW-0862">Zinc</keyword>